<evidence type="ECO:0000259" key="6">
    <source>
        <dbReference type="PROSITE" id="PS50903"/>
    </source>
</evidence>
<dbReference type="GO" id="GO:0009055">
    <property type="term" value="F:electron transfer activity"/>
    <property type="evidence" value="ECO:0007669"/>
    <property type="project" value="TreeGrafter"/>
</dbReference>
<dbReference type="Gene3D" id="2.20.28.10">
    <property type="match status" value="1"/>
</dbReference>
<dbReference type="Gene3D" id="3.90.480.20">
    <property type="match status" value="1"/>
</dbReference>
<evidence type="ECO:0000313" key="8">
    <source>
        <dbReference type="Proteomes" id="UP000502756"/>
    </source>
</evidence>
<dbReference type="Proteomes" id="UP000502756">
    <property type="component" value="Chromosome"/>
</dbReference>
<evidence type="ECO:0000256" key="4">
    <source>
        <dbReference type="ARBA" id="ARBA00022982"/>
    </source>
</evidence>
<dbReference type="KEGG" id="stae:HNV11_21765"/>
<keyword evidence="4" id="KW-0249">Electron transport</keyword>
<sequence length="476" mass="53383">MMNSLRILTQGGSIAPNDLRQLAGWAQDYGLTTLEISNRQEILLNPPSKTVREDLVRRLTALGLQTAEANTQVQTIVSSLPATDVFADTPWLTAGVYLDILAQFSTAQPRLKINLIDPAQPLVAPFTGNINFVAAPEPNYWYVFLRPSGSVRRYAWPILIESESIGVFAQVVEHHYFQNAADTGDRATFDTFYRAVMADFKGRTRKVEKELTLPPASTPAYEGFHQTSSGNYWLGLFRKPYDFGLPFIEALCDLCRETRIGKLYLTPYKTILIKDIREADRPAWDRLLGRFGVRTNLPAWYLNWHLPNADSHAVALKNHILHQLEDADVRTDELSFAVKVPFSEAAASVVIQQNGGPESFDIYQRTGHSTTNAQYVLFAKSQPLAQVGESIRQLSLAYYERLSVSLSEPSFEVEPSVITPKRLVHECPHCQSRYDARFGEPNRGIAAGTAFTELADDYVCGLCEAAKAEFEEKWLV</sequence>
<dbReference type="GO" id="GO:0005506">
    <property type="term" value="F:iron ion binding"/>
    <property type="evidence" value="ECO:0007669"/>
    <property type="project" value="InterPro"/>
</dbReference>
<proteinExistence type="predicted"/>
<dbReference type="SUPFAM" id="SSF57802">
    <property type="entry name" value="Rubredoxin-like"/>
    <property type="match status" value="1"/>
</dbReference>
<feature type="domain" description="Rubredoxin-like" evidence="6">
    <location>
        <begin position="422"/>
        <end position="473"/>
    </location>
</feature>
<organism evidence="7 8">
    <name type="scientific">Spirosoma taeanense</name>
    <dbReference type="NCBI Taxonomy" id="2735870"/>
    <lineage>
        <taxon>Bacteria</taxon>
        <taxon>Pseudomonadati</taxon>
        <taxon>Bacteroidota</taxon>
        <taxon>Cytophagia</taxon>
        <taxon>Cytophagales</taxon>
        <taxon>Cytophagaceae</taxon>
        <taxon>Spirosoma</taxon>
    </lineage>
</organism>
<protein>
    <recommendedName>
        <fullName evidence="6">Rubredoxin-like domain-containing protein</fullName>
    </recommendedName>
</protein>
<dbReference type="RefSeq" id="WP_171741672.1">
    <property type="nucleotide sequence ID" value="NZ_CP053435.1"/>
</dbReference>
<keyword evidence="2" id="KW-0813">Transport</keyword>
<keyword evidence="3" id="KW-0479">Metal-binding</keyword>
<dbReference type="PROSITE" id="PS50903">
    <property type="entry name" value="RUBREDOXIN_LIKE"/>
    <property type="match status" value="1"/>
</dbReference>
<evidence type="ECO:0000256" key="1">
    <source>
        <dbReference type="ARBA" id="ARBA00001965"/>
    </source>
</evidence>
<keyword evidence="8" id="KW-1185">Reference proteome</keyword>
<dbReference type="InterPro" id="IPR005117">
    <property type="entry name" value="NiRdtase/SiRdtase_haem-b_fer"/>
</dbReference>
<dbReference type="InterPro" id="IPR050526">
    <property type="entry name" value="Rubredoxin_ET"/>
</dbReference>
<dbReference type="EMBL" id="CP053435">
    <property type="protein sequence ID" value="QJW91819.1"/>
    <property type="molecule type" value="Genomic_DNA"/>
</dbReference>
<dbReference type="Pfam" id="PF00301">
    <property type="entry name" value="Rubredoxin"/>
    <property type="match status" value="1"/>
</dbReference>
<evidence type="ECO:0000313" key="7">
    <source>
        <dbReference type="EMBL" id="QJW91819.1"/>
    </source>
</evidence>
<dbReference type="Pfam" id="PF03460">
    <property type="entry name" value="NIR_SIR_ferr"/>
    <property type="match status" value="1"/>
</dbReference>
<gene>
    <name evidence="7" type="ORF">HNV11_21765</name>
</gene>
<dbReference type="InterPro" id="IPR036136">
    <property type="entry name" value="Nit/Sulf_reduc_fer-like_dom_sf"/>
</dbReference>
<dbReference type="GO" id="GO:0016491">
    <property type="term" value="F:oxidoreductase activity"/>
    <property type="evidence" value="ECO:0007669"/>
    <property type="project" value="InterPro"/>
</dbReference>
<evidence type="ECO:0000256" key="2">
    <source>
        <dbReference type="ARBA" id="ARBA00022448"/>
    </source>
</evidence>
<dbReference type="PANTHER" id="PTHR47627:SF1">
    <property type="entry name" value="RUBREDOXIN-1-RELATED"/>
    <property type="match status" value="1"/>
</dbReference>
<dbReference type="InterPro" id="IPR024935">
    <property type="entry name" value="Rubredoxin_dom"/>
</dbReference>
<dbReference type="SUPFAM" id="SSF55124">
    <property type="entry name" value="Nitrite/Sulfite reductase N-terminal domain-like"/>
    <property type="match status" value="2"/>
</dbReference>
<dbReference type="AlphaFoldDB" id="A0A6M5YCX6"/>
<evidence type="ECO:0000256" key="3">
    <source>
        <dbReference type="ARBA" id="ARBA00022723"/>
    </source>
</evidence>
<evidence type="ECO:0000256" key="5">
    <source>
        <dbReference type="ARBA" id="ARBA00023004"/>
    </source>
</evidence>
<name>A0A6M5YCX6_9BACT</name>
<keyword evidence="5" id="KW-0408">Iron</keyword>
<comment type="cofactor">
    <cofactor evidence="1">
        <name>Fe(3+)</name>
        <dbReference type="ChEBI" id="CHEBI:29034"/>
    </cofactor>
</comment>
<dbReference type="GO" id="GO:0043448">
    <property type="term" value="P:alkane catabolic process"/>
    <property type="evidence" value="ECO:0007669"/>
    <property type="project" value="TreeGrafter"/>
</dbReference>
<reference evidence="7 8" key="1">
    <citation type="submission" date="2020-05" db="EMBL/GenBank/DDBJ databases">
        <title>Genome sequencing of Spirosoma sp. TS118.</title>
        <authorList>
            <person name="Lee J.-H."/>
            <person name="Jeong S."/>
            <person name="Zhao L."/>
            <person name="Jung J.-H."/>
            <person name="Kim M.-K."/>
            <person name="Lim S."/>
        </authorList>
    </citation>
    <scope>NUCLEOTIDE SEQUENCE [LARGE SCALE GENOMIC DNA]</scope>
    <source>
        <strain evidence="7 8">TS118</strain>
    </source>
</reference>
<dbReference type="PANTHER" id="PTHR47627">
    <property type="entry name" value="RUBREDOXIN"/>
    <property type="match status" value="1"/>
</dbReference>
<dbReference type="InterPro" id="IPR024934">
    <property type="entry name" value="Rubredoxin-like_dom"/>
</dbReference>
<accession>A0A6M5YCX6</accession>